<keyword evidence="2" id="KW-1185">Reference proteome</keyword>
<protein>
    <submittedName>
        <fullName evidence="1">Uncharacterized protein</fullName>
    </submittedName>
</protein>
<reference evidence="1" key="1">
    <citation type="submission" date="2021-06" db="EMBL/GenBank/DDBJ databases">
        <title>Novel species in genus Arthrobacter.</title>
        <authorList>
            <person name="Zhang G."/>
        </authorList>
    </citation>
    <scope>NUCLEOTIDE SEQUENCE</scope>
    <source>
        <strain evidence="1">Zg-ZUI122</strain>
    </source>
</reference>
<gene>
    <name evidence="1" type="ORF">KG104_11825</name>
</gene>
<dbReference type="AlphaFoldDB" id="A0A975S982"/>
<evidence type="ECO:0000313" key="2">
    <source>
        <dbReference type="Proteomes" id="UP000680588"/>
    </source>
</evidence>
<dbReference type="Proteomes" id="UP000680588">
    <property type="component" value="Chromosome"/>
</dbReference>
<proteinExistence type="predicted"/>
<name>A0A975S982_9MICC</name>
<evidence type="ECO:0000313" key="1">
    <source>
        <dbReference type="EMBL" id="QWQ38143.1"/>
    </source>
</evidence>
<dbReference type="KEGG" id="asun:KG104_11825"/>
<dbReference type="EMBL" id="CP076456">
    <property type="protein sequence ID" value="QWQ38143.1"/>
    <property type="molecule type" value="Genomic_DNA"/>
</dbReference>
<sequence length="222" mass="24404">MPVTQVPVLQPGQRCGVGGAQPSRLTHQHLRGVRRQVQDGCGFLRGQAKGQGRILPANIFEQVVTEEDFHPVQHFGLLGLRPPHQRIQPGQHHTGFVLGQGLRTLQDQRTGKPVPVGRVHVSGFGIPRGTVRLSVVNRQARAGSLPGTECFTSAAASKRSVLIHDFRLSPATDISVPKTAPKTPKTETFENPRYPSFPEDYLRQVSVYLLRFCAPQITVEFG</sequence>
<accession>A0A975S982</accession>
<organism evidence="1 2">
    <name type="scientific">Arthrobacter sunyaminii</name>
    <dbReference type="NCBI Taxonomy" id="2816859"/>
    <lineage>
        <taxon>Bacteria</taxon>
        <taxon>Bacillati</taxon>
        <taxon>Actinomycetota</taxon>
        <taxon>Actinomycetes</taxon>
        <taxon>Micrococcales</taxon>
        <taxon>Micrococcaceae</taxon>
        <taxon>Arthrobacter</taxon>
    </lineage>
</organism>